<evidence type="ECO:0000256" key="3">
    <source>
        <dbReference type="ARBA" id="ARBA00022833"/>
    </source>
</evidence>
<evidence type="ECO:0000313" key="6">
    <source>
        <dbReference type="Proteomes" id="UP000324832"/>
    </source>
</evidence>
<dbReference type="AlphaFoldDB" id="A0A5E4PZG0"/>
<dbReference type="InterPro" id="IPR007588">
    <property type="entry name" value="Znf_FLYWCH"/>
</dbReference>
<protein>
    <recommendedName>
        <fullName evidence="4">FLYWCH-type domain-containing protein</fullName>
    </recommendedName>
</protein>
<evidence type="ECO:0000256" key="2">
    <source>
        <dbReference type="ARBA" id="ARBA00022771"/>
    </source>
</evidence>
<evidence type="ECO:0000313" key="5">
    <source>
        <dbReference type="EMBL" id="VVC90649.1"/>
    </source>
</evidence>
<keyword evidence="3" id="KW-0862">Zinc</keyword>
<dbReference type="Pfam" id="PF04500">
    <property type="entry name" value="FLYWCH"/>
    <property type="match status" value="1"/>
</dbReference>
<keyword evidence="1" id="KW-0479">Metal-binding</keyword>
<feature type="domain" description="FLYWCH-type" evidence="4">
    <location>
        <begin position="10"/>
        <end position="58"/>
    </location>
</feature>
<gene>
    <name evidence="5" type="ORF">LSINAPIS_LOCUS3515</name>
</gene>
<evidence type="ECO:0000256" key="1">
    <source>
        <dbReference type="ARBA" id="ARBA00022723"/>
    </source>
</evidence>
<keyword evidence="6" id="KW-1185">Reference proteome</keyword>
<sequence length="73" mass="8754">MLVLGMEIVFTKSRKGMPVIVMGPYRFNKVVSAGPKFRWRCTRNVHGCRALVYTFYDEVIHFDRYYFLTVKKW</sequence>
<dbReference type="GO" id="GO:0008270">
    <property type="term" value="F:zinc ion binding"/>
    <property type="evidence" value="ECO:0007669"/>
    <property type="project" value="UniProtKB-KW"/>
</dbReference>
<reference evidence="5 6" key="1">
    <citation type="submission" date="2017-07" db="EMBL/GenBank/DDBJ databases">
        <authorList>
            <person name="Talla V."/>
            <person name="Backstrom N."/>
        </authorList>
    </citation>
    <scope>NUCLEOTIDE SEQUENCE [LARGE SCALE GENOMIC DNA]</scope>
</reference>
<dbReference type="Proteomes" id="UP000324832">
    <property type="component" value="Unassembled WGS sequence"/>
</dbReference>
<organism evidence="5 6">
    <name type="scientific">Leptidea sinapis</name>
    <dbReference type="NCBI Taxonomy" id="189913"/>
    <lineage>
        <taxon>Eukaryota</taxon>
        <taxon>Metazoa</taxon>
        <taxon>Ecdysozoa</taxon>
        <taxon>Arthropoda</taxon>
        <taxon>Hexapoda</taxon>
        <taxon>Insecta</taxon>
        <taxon>Pterygota</taxon>
        <taxon>Neoptera</taxon>
        <taxon>Endopterygota</taxon>
        <taxon>Lepidoptera</taxon>
        <taxon>Glossata</taxon>
        <taxon>Ditrysia</taxon>
        <taxon>Papilionoidea</taxon>
        <taxon>Pieridae</taxon>
        <taxon>Dismorphiinae</taxon>
        <taxon>Leptidea</taxon>
    </lineage>
</organism>
<keyword evidence="2" id="KW-0863">Zinc-finger</keyword>
<proteinExistence type="predicted"/>
<evidence type="ECO:0000259" key="4">
    <source>
        <dbReference type="Pfam" id="PF04500"/>
    </source>
</evidence>
<name>A0A5E4PZG0_9NEOP</name>
<dbReference type="Gene3D" id="2.20.25.240">
    <property type="match status" value="1"/>
</dbReference>
<accession>A0A5E4PZG0</accession>
<dbReference type="EMBL" id="FZQP02000837">
    <property type="protein sequence ID" value="VVC90649.1"/>
    <property type="molecule type" value="Genomic_DNA"/>
</dbReference>